<sequence length="236" mass="27608">MRKCKVFFTMALLAFLIGMSVLSCQSNDDDNYNSPKEQNLTAVDLFIASEAYQNLEKEIRKNMRRKRNAISRLSREEKERYHQLKIEWLNPKTRAEANVQLNLLLGYDEEVDYDRISSLARKVYGGTKFTQLELMKALQKRQMKRAVVNTRTTDTEDLETCKKGCTDHATQSSGICFDNYNRDISELESMAEYYDPEYIRSEKEKLGTERKNCLDDADKEREECIKDCKGTDEKNR</sequence>
<dbReference type="PROSITE" id="PS51257">
    <property type="entry name" value="PROKAR_LIPOPROTEIN"/>
    <property type="match status" value="1"/>
</dbReference>
<dbReference type="EMBL" id="QSBI01000034">
    <property type="protein sequence ID" value="RGX06756.1"/>
    <property type="molecule type" value="Genomic_DNA"/>
</dbReference>
<protein>
    <recommendedName>
        <fullName evidence="4">Lipoprotein</fullName>
    </recommendedName>
</protein>
<evidence type="ECO:0008006" key="4">
    <source>
        <dbReference type="Google" id="ProtNLM"/>
    </source>
</evidence>
<feature type="signal peptide" evidence="1">
    <location>
        <begin position="1"/>
        <end position="26"/>
    </location>
</feature>
<accession>A0A413EIU1</accession>
<gene>
    <name evidence="2" type="ORF">DWV35_21115</name>
</gene>
<evidence type="ECO:0000313" key="2">
    <source>
        <dbReference type="EMBL" id="RGX06756.1"/>
    </source>
</evidence>
<evidence type="ECO:0000256" key="1">
    <source>
        <dbReference type="SAM" id="SignalP"/>
    </source>
</evidence>
<name>A0A413EIU1_BACOV</name>
<comment type="caution">
    <text evidence="2">The sequence shown here is derived from an EMBL/GenBank/DDBJ whole genome shotgun (WGS) entry which is preliminary data.</text>
</comment>
<evidence type="ECO:0000313" key="3">
    <source>
        <dbReference type="Proteomes" id="UP000286031"/>
    </source>
</evidence>
<organism evidence="2 3">
    <name type="scientific">Bacteroides ovatus</name>
    <dbReference type="NCBI Taxonomy" id="28116"/>
    <lineage>
        <taxon>Bacteria</taxon>
        <taxon>Pseudomonadati</taxon>
        <taxon>Bacteroidota</taxon>
        <taxon>Bacteroidia</taxon>
        <taxon>Bacteroidales</taxon>
        <taxon>Bacteroidaceae</taxon>
        <taxon>Bacteroides</taxon>
    </lineage>
</organism>
<dbReference type="Proteomes" id="UP000286031">
    <property type="component" value="Unassembled WGS sequence"/>
</dbReference>
<feature type="chain" id="PRO_5018996541" description="Lipoprotein" evidence="1">
    <location>
        <begin position="27"/>
        <end position="236"/>
    </location>
</feature>
<dbReference type="RefSeq" id="WP_117512651.1">
    <property type="nucleotide sequence ID" value="NZ_JAQCPI010000031.1"/>
</dbReference>
<dbReference type="AlphaFoldDB" id="A0A413EIU1"/>
<reference evidence="2 3" key="1">
    <citation type="submission" date="2018-08" db="EMBL/GenBank/DDBJ databases">
        <title>A genome reference for cultivated species of the human gut microbiota.</title>
        <authorList>
            <person name="Zou Y."/>
            <person name="Xue W."/>
            <person name="Luo G."/>
        </authorList>
    </citation>
    <scope>NUCLEOTIDE SEQUENCE [LARGE SCALE GENOMIC DNA]</scope>
    <source>
        <strain evidence="2 3">AF04-46</strain>
    </source>
</reference>
<keyword evidence="1" id="KW-0732">Signal</keyword>
<proteinExistence type="predicted"/>